<evidence type="ECO:0000259" key="10">
    <source>
        <dbReference type="PROSITE" id="PS51177"/>
    </source>
</evidence>
<dbReference type="SUPFAM" id="SSF63380">
    <property type="entry name" value="Riboflavin synthase domain-like"/>
    <property type="match status" value="2"/>
</dbReference>
<evidence type="ECO:0000313" key="11">
    <source>
        <dbReference type="EMBL" id="KAJ8496697.1"/>
    </source>
</evidence>
<proteinExistence type="predicted"/>
<evidence type="ECO:0000256" key="5">
    <source>
        <dbReference type="ARBA" id="ARBA00022619"/>
    </source>
</evidence>
<dbReference type="InterPro" id="IPR023366">
    <property type="entry name" value="ATP_synth_asu-like_sf"/>
</dbReference>
<gene>
    <name evidence="11" type="ORF">ONZ51_g966</name>
</gene>
<dbReference type="FunFam" id="2.40.30.20:FF:000003">
    <property type="entry name" value="Riboflavin synthase, alpha subunit"/>
    <property type="match status" value="1"/>
</dbReference>
<dbReference type="EMBL" id="JAPEVG010000012">
    <property type="protein sequence ID" value="KAJ8496697.1"/>
    <property type="molecule type" value="Genomic_DNA"/>
</dbReference>
<sequence>MISLWLKPVVVVEEKGVIGAIPLNAHKYQTRMFTGLIEHLGTVVEIVHDAGGCTLIIADSAPILDDCHIGDSIAVNGACLTVTEFDKEAKGGWFKVWLANETLDRTDLGERKVGDQVNLERAMGAHVRFGGHFVQAHVDTTATVVDKKPDGDSLRILFELPEPTPERPSLLPYLIPKGYVAIDGTSLTITSVDDAKRTFGVMLIKHTQEKITLPKKPVGSKVNIEVDMVGKFVEKSVQAALGGGGGPLRALVEKVVEDVLVKKGVTARIDYDRSRPASPFKPPTTSLSPPLVRPKAKVNSSANINARKAPSVVSPPPSNRNSGIPTRAPSPFKPTQTRTPNASPAGAAVKARLTARTNGANSTSPLPEYRQRALTAAPAEPPSFVRSRRGSTSSHMLSSSPNAEMSTASSPARSALSIQTDETSSSVSAAPRSAVNVRVKAKISKSAEPGVLSPPTHPSTGRHVNRPARVPSISNLSLSPPLMPSSANHSPLSATSSPLAQNRFATTKETRPHSYQAPKSYQAFVPNDDLAVNYSGSYGVSAKVDPTSIPLPPQSPPVSTLSFSSRSSASRSSASYESQESGNSRSTAPTLHSHVNGHGHGRQGSSSSQARASLDGLGIRSEPVSREPSSTSEAEFLDDFDSEPTHHMDDSEAEERKLKAQAKSNRKIADLEITNRSLLAINSSLEATKHKQAREIRELRRKLRESRLILPPPAYRAVKSSLTHDDEVDDDEEEEEAEDEDDADLIEGKDDEPYRRVKVLVEGLLESCRRALESKPEDFMEGGRGGAKVLTAEEVRNWRGENHDAETRSTLDADDMSLASSRPLTPSRVAVPGSDDDLGSEDEVEASLLEPDIKPSAPLPPITITPSASP</sequence>
<dbReference type="Gene3D" id="2.40.30.20">
    <property type="match status" value="2"/>
</dbReference>
<feature type="region of interest" description="Disordered" evidence="9">
    <location>
        <begin position="373"/>
        <end position="497"/>
    </location>
</feature>
<dbReference type="FunFam" id="2.40.30.20:FF:000004">
    <property type="entry name" value="Riboflavin synthase, alpha subunit"/>
    <property type="match status" value="1"/>
</dbReference>
<keyword evidence="7" id="KW-0677">Repeat</keyword>
<feature type="domain" description="Lumazine-binding" evidence="10">
    <location>
        <begin position="32"/>
        <end position="132"/>
    </location>
</feature>
<feature type="compositionally biased region" description="Polar residues" evidence="9">
    <location>
        <begin position="487"/>
        <end position="497"/>
    </location>
</feature>
<evidence type="ECO:0000313" key="12">
    <source>
        <dbReference type="Proteomes" id="UP001215151"/>
    </source>
</evidence>
<feature type="compositionally biased region" description="Acidic residues" evidence="9">
    <location>
        <begin position="726"/>
        <end position="745"/>
    </location>
</feature>
<evidence type="ECO:0000256" key="2">
    <source>
        <dbReference type="ARBA" id="ARBA00004887"/>
    </source>
</evidence>
<keyword evidence="5" id="KW-0686">Riboflavin biosynthesis</keyword>
<feature type="repeat" description="Lumazine-binding" evidence="8">
    <location>
        <begin position="32"/>
        <end position="132"/>
    </location>
</feature>
<feature type="compositionally biased region" description="Acidic residues" evidence="9">
    <location>
        <begin position="834"/>
        <end position="845"/>
    </location>
</feature>
<feature type="compositionally biased region" description="Low complexity" evidence="9">
    <location>
        <begin position="471"/>
        <end position="486"/>
    </location>
</feature>
<feature type="region of interest" description="Disordered" evidence="9">
    <location>
        <begin position="547"/>
        <end position="665"/>
    </location>
</feature>
<dbReference type="NCBIfam" id="TIGR00187">
    <property type="entry name" value="ribE"/>
    <property type="match status" value="1"/>
</dbReference>
<feature type="compositionally biased region" description="Basic and acidic residues" evidence="9">
    <location>
        <begin position="643"/>
        <end position="658"/>
    </location>
</feature>
<evidence type="ECO:0000256" key="6">
    <source>
        <dbReference type="ARBA" id="ARBA00022679"/>
    </source>
</evidence>
<dbReference type="GO" id="GO:0009231">
    <property type="term" value="P:riboflavin biosynthetic process"/>
    <property type="evidence" value="ECO:0007669"/>
    <property type="project" value="UniProtKB-KW"/>
</dbReference>
<comment type="caution">
    <text evidence="11">The sequence shown here is derived from an EMBL/GenBank/DDBJ whole genome shotgun (WGS) entry which is preliminary data.</text>
</comment>
<dbReference type="InterPro" id="IPR017938">
    <property type="entry name" value="Riboflavin_synthase-like_b-brl"/>
</dbReference>
<dbReference type="AlphaFoldDB" id="A0AAD7U4K7"/>
<organism evidence="11 12">
    <name type="scientific">Trametes cubensis</name>
    <dbReference type="NCBI Taxonomy" id="1111947"/>
    <lineage>
        <taxon>Eukaryota</taxon>
        <taxon>Fungi</taxon>
        <taxon>Dikarya</taxon>
        <taxon>Basidiomycota</taxon>
        <taxon>Agaricomycotina</taxon>
        <taxon>Agaricomycetes</taxon>
        <taxon>Polyporales</taxon>
        <taxon>Polyporaceae</taxon>
        <taxon>Trametes</taxon>
    </lineage>
</organism>
<feature type="region of interest" description="Disordered" evidence="9">
    <location>
        <begin position="273"/>
        <end position="351"/>
    </location>
</feature>
<evidence type="ECO:0000256" key="8">
    <source>
        <dbReference type="PROSITE-ProRule" id="PRU00524"/>
    </source>
</evidence>
<accession>A0AAD7U4K7</accession>
<evidence type="ECO:0000256" key="3">
    <source>
        <dbReference type="ARBA" id="ARBA00012827"/>
    </source>
</evidence>
<dbReference type="Proteomes" id="UP001215151">
    <property type="component" value="Unassembled WGS sequence"/>
</dbReference>
<reference evidence="11" key="1">
    <citation type="submission" date="2022-11" db="EMBL/GenBank/DDBJ databases">
        <title>Genome Sequence of Cubamyces cubensis.</title>
        <authorList>
            <person name="Buettner E."/>
        </authorList>
    </citation>
    <scope>NUCLEOTIDE SEQUENCE</scope>
    <source>
        <strain evidence="11">MPL-01</strain>
    </source>
</reference>
<feature type="compositionally biased region" description="Low complexity" evidence="9">
    <location>
        <begin position="424"/>
        <end position="438"/>
    </location>
</feature>
<comment type="function">
    <text evidence="1">Catalyzes the dismutation of two molecules of 6,7-dimethyl-8-ribityllumazine, resulting in the formation of riboflavin and 5-amino-6-(D-ribitylamino)uracil.</text>
</comment>
<evidence type="ECO:0000256" key="9">
    <source>
        <dbReference type="SAM" id="MobiDB-lite"/>
    </source>
</evidence>
<dbReference type="EC" id="2.5.1.9" evidence="3"/>
<feature type="compositionally biased region" description="Polar residues" evidence="9">
    <location>
        <begin position="333"/>
        <end position="342"/>
    </location>
</feature>
<feature type="region of interest" description="Disordered" evidence="9">
    <location>
        <begin position="772"/>
        <end position="870"/>
    </location>
</feature>
<feature type="compositionally biased region" description="Basic and acidic residues" evidence="9">
    <location>
        <begin position="791"/>
        <end position="811"/>
    </location>
</feature>
<dbReference type="InterPro" id="IPR026017">
    <property type="entry name" value="Lumazine-bd_dom"/>
</dbReference>
<dbReference type="PANTHER" id="PTHR21098">
    <property type="entry name" value="RIBOFLAVIN SYNTHASE ALPHA CHAIN"/>
    <property type="match status" value="1"/>
</dbReference>
<comment type="pathway">
    <text evidence="2">Cofactor biosynthesis; riboflavin biosynthesis; riboflavin from 2-hydroxy-3-oxobutyl phosphate and 5-amino-6-(D-ribitylamino)uracil: step 2/2.</text>
</comment>
<feature type="compositionally biased region" description="Polar residues" evidence="9">
    <location>
        <begin position="390"/>
        <end position="423"/>
    </location>
</feature>
<feature type="compositionally biased region" description="Low complexity" evidence="9">
    <location>
        <begin position="603"/>
        <end position="613"/>
    </location>
</feature>
<evidence type="ECO:0000256" key="4">
    <source>
        <dbReference type="ARBA" id="ARBA00013950"/>
    </source>
</evidence>
<dbReference type="GO" id="GO:0004746">
    <property type="term" value="F:riboflavin synthase activity"/>
    <property type="evidence" value="ECO:0007669"/>
    <property type="project" value="UniProtKB-EC"/>
</dbReference>
<name>A0AAD7U4K7_9APHY</name>
<dbReference type="NCBIfam" id="NF006767">
    <property type="entry name" value="PRK09289.1"/>
    <property type="match status" value="1"/>
</dbReference>
<feature type="compositionally biased region" description="Pro residues" evidence="9">
    <location>
        <begin position="857"/>
        <end position="870"/>
    </location>
</feature>
<feature type="domain" description="Lumazine-binding" evidence="10">
    <location>
        <begin position="133"/>
        <end position="237"/>
    </location>
</feature>
<dbReference type="InterPro" id="IPR001783">
    <property type="entry name" value="Lumazine-bd"/>
</dbReference>
<feature type="compositionally biased region" description="Low complexity" evidence="9">
    <location>
        <begin position="557"/>
        <end position="584"/>
    </location>
</feature>
<evidence type="ECO:0000256" key="1">
    <source>
        <dbReference type="ARBA" id="ARBA00002803"/>
    </source>
</evidence>
<feature type="repeat" description="Lumazine-binding" evidence="8">
    <location>
        <begin position="133"/>
        <end position="237"/>
    </location>
</feature>
<dbReference type="Pfam" id="PF00677">
    <property type="entry name" value="Lum_binding"/>
    <property type="match status" value="2"/>
</dbReference>
<keyword evidence="6" id="KW-0808">Transferase</keyword>
<protein>
    <recommendedName>
        <fullName evidence="4">Riboflavin synthase</fullName>
        <ecNumber evidence="3">2.5.1.9</ecNumber>
    </recommendedName>
</protein>
<keyword evidence="12" id="KW-1185">Reference proteome</keyword>
<dbReference type="CDD" id="cd00402">
    <property type="entry name" value="Riboflavin_synthase_like"/>
    <property type="match status" value="1"/>
</dbReference>
<evidence type="ECO:0000256" key="7">
    <source>
        <dbReference type="ARBA" id="ARBA00022737"/>
    </source>
</evidence>
<feature type="region of interest" description="Disordered" evidence="9">
    <location>
        <begin position="713"/>
        <end position="752"/>
    </location>
</feature>
<dbReference type="PROSITE" id="PS51177">
    <property type="entry name" value="LUMAZINE_BIND"/>
    <property type="match status" value="2"/>
</dbReference>
<dbReference type="PANTHER" id="PTHR21098:SF0">
    <property type="entry name" value="RIBOFLAVIN SYNTHASE"/>
    <property type="match status" value="1"/>
</dbReference>